<protein>
    <recommendedName>
        <fullName evidence="3">FAD synthase</fullName>
        <ecNumber evidence="3">2.7.7.2</ecNumber>
    </recommendedName>
    <alternativeName>
        <fullName evidence="11">FAD pyrophosphorylase</fullName>
    </alternativeName>
    <alternativeName>
        <fullName evidence="12">FMN adenylyltransferase</fullName>
    </alternativeName>
</protein>
<dbReference type="Gene3D" id="3.40.980.10">
    <property type="entry name" value="MoaB/Mog-like domain"/>
    <property type="match status" value="1"/>
</dbReference>
<evidence type="ECO:0000256" key="6">
    <source>
        <dbReference type="ARBA" id="ARBA00022679"/>
    </source>
</evidence>
<evidence type="ECO:0000313" key="15">
    <source>
        <dbReference type="EMBL" id="KAK6625987.1"/>
    </source>
</evidence>
<keyword evidence="5" id="KW-0288">FMN</keyword>
<evidence type="ECO:0000256" key="11">
    <source>
        <dbReference type="ARBA" id="ARBA00031145"/>
    </source>
</evidence>
<dbReference type="InterPro" id="IPR036425">
    <property type="entry name" value="MoaB/Mog-like_dom_sf"/>
</dbReference>
<evidence type="ECO:0000256" key="1">
    <source>
        <dbReference type="ARBA" id="ARBA00004726"/>
    </source>
</evidence>
<dbReference type="Gene3D" id="3.40.50.620">
    <property type="entry name" value="HUPs"/>
    <property type="match status" value="1"/>
</dbReference>
<dbReference type="Proteomes" id="UP001372834">
    <property type="component" value="Unassembled WGS sequence"/>
</dbReference>
<evidence type="ECO:0000256" key="10">
    <source>
        <dbReference type="ARBA" id="ARBA00022840"/>
    </source>
</evidence>
<evidence type="ECO:0000256" key="2">
    <source>
        <dbReference type="ARBA" id="ARBA00007589"/>
    </source>
</evidence>
<dbReference type="SMART" id="SM00852">
    <property type="entry name" value="MoCF_biosynth"/>
    <property type="match status" value="1"/>
</dbReference>
<comment type="similarity">
    <text evidence="2">In the N-terminal section; belongs to the MoaB/Mog family.</text>
</comment>
<proteinExistence type="inferred from homology"/>
<feature type="domain" description="MoaB/Mog" evidence="14">
    <location>
        <begin position="2"/>
        <end position="140"/>
    </location>
</feature>
<sequence>MGINVMAVSKVSDDVDVIADEVKIFSKKYDYVLTTGGIGPTHDDKTYEGVAKAFDDDLHCHPQLAQFILKFYKTSDPNHPALKLACIPTTAKLTYGFDPVNKKKAVYPAVSVKNVFMFPGVPELCERLFNFTKDQLFIGDAKSHTRELYLSVNESLIVGQLNDAVTRYPNVSFGSYPKFFHSYYQVKITMESNLENYVEEALQYLKKSIPRESHVDYDANPFSDKLIKMNKLNFKVLTDTISHLETTLKQYDPSDVFIYFDGGKNSTVLLHIVSALYEKLFPNSRVSAVYVETNPKVNSYVEKSIVNYNVKLLRLSEKNFMNFAKCCSGICIVKGIRKSDLRASAISKSVEGLPIVNPLADWTYHDVWKTIRALYLPYCDLYDKGHTFICDSESFPNPNLRTIGPHLDTVYYKKAYELEDEALEYDKI</sequence>
<evidence type="ECO:0000256" key="5">
    <source>
        <dbReference type="ARBA" id="ARBA00022643"/>
    </source>
</evidence>
<dbReference type="SUPFAM" id="SSF53218">
    <property type="entry name" value="Molybdenum cofactor biosynthesis proteins"/>
    <property type="match status" value="1"/>
</dbReference>
<dbReference type="InterPro" id="IPR056596">
    <property type="entry name" value="FLAD1_M"/>
</dbReference>
<dbReference type="EMBL" id="JAWJWE010000037">
    <property type="protein sequence ID" value="KAK6625987.1"/>
    <property type="molecule type" value="Genomic_DNA"/>
</dbReference>
<evidence type="ECO:0000256" key="4">
    <source>
        <dbReference type="ARBA" id="ARBA00022630"/>
    </source>
</evidence>
<dbReference type="InterPro" id="IPR002500">
    <property type="entry name" value="PAPS_reduct_dom"/>
</dbReference>
<evidence type="ECO:0000256" key="13">
    <source>
        <dbReference type="ARBA" id="ARBA00049494"/>
    </source>
</evidence>
<dbReference type="PANTHER" id="PTHR23293">
    <property type="entry name" value="FAD SYNTHETASE-RELATED FMN ADENYLYLTRANSFERASE"/>
    <property type="match status" value="1"/>
</dbReference>
<keyword evidence="10" id="KW-0067">ATP-binding</keyword>
<dbReference type="GO" id="GO:0005524">
    <property type="term" value="F:ATP binding"/>
    <property type="evidence" value="ECO:0007669"/>
    <property type="project" value="UniProtKB-KW"/>
</dbReference>
<dbReference type="InterPro" id="IPR014729">
    <property type="entry name" value="Rossmann-like_a/b/a_fold"/>
</dbReference>
<dbReference type="EC" id="2.7.7.2" evidence="3"/>
<comment type="pathway">
    <text evidence="1">Cofactor biosynthesis; FAD biosynthesis; FAD from FMN: step 1/1.</text>
</comment>
<dbReference type="Pfam" id="PF00994">
    <property type="entry name" value="MoCF_biosynth"/>
    <property type="match status" value="1"/>
</dbReference>
<dbReference type="GO" id="GO:0003919">
    <property type="term" value="F:FMN adenylyltransferase activity"/>
    <property type="evidence" value="ECO:0007669"/>
    <property type="project" value="UniProtKB-EC"/>
</dbReference>
<dbReference type="GO" id="GO:0006747">
    <property type="term" value="P:FAD biosynthetic process"/>
    <property type="evidence" value="ECO:0007669"/>
    <property type="project" value="TreeGrafter"/>
</dbReference>
<evidence type="ECO:0000256" key="12">
    <source>
        <dbReference type="ARBA" id="ARBA00031871"/>
    </source>
</evidence>
<comment type="catalytic activity">
    <reaction evidence="13">
        <text>FMN + ATP + H(+) = FAD + diphosphate</text>
        <dbReference type="Rhea" id="RHEA:17237"/>
        <dbReference type="ChEBI" id="CHEBI:15378"/>
        <dbReference type="ChEBI" id="CHEBI:30616"/>
        <dbReference type="ChEBI" id="CHEBI:33019"/>
        <dbReference type="ChEBI" id="CHEBI:57692"/>
        <dbReference type="ChEBI" id="CHEBI:58210"/>
        <dbReference type="EC" id="2.7.7.2"/>
    </reaction>
</comment>
<evidence type="ECO:0000256" key="7">
    <source>
        <dbReference type="ARBA" id="ARBA00022695"/>
    </source>
</evidence>
<keyword evidence="9" id="KW-0274">FAD</keyword>
<dbReference type="SUPFAM" id="SSF52402">
    <property type="entry name" value="Adenine nucleotide alpha hydrolases-like"/>
    <property type="match status" value="1"/>
</dbReference>
<gene>
    <name evidence="15" type="ORF">RUM43_006288</name>
</gene>
<organism evidence="15 16">
    <name type="scientific">Polyplax serrata</name>
    <name type="common">Common mouse louse</name>
    <dbReference type="NCBI Taxonomy" id="468196"/>
    <lineage>
        <taxon>Eukaryota</taxon>
        <taxon>Metazoa</taxon>
        <taxon>Ecdysozoa</taxon>
        <taxon>Arthropoda</taxon>
        <taxon>Hexapoda</taxon>
        <taxon>Insecta</taxon>
        <taxon>Pterygota</taxon>
        <taxon>Neoptera</taxon>
        <taxon>Paraneoptera</taxon>
        <taxon>Psocodea</taxon>
        <taxon>Troctomorpha</taxon>
        <taxon>Phthiraptera</taxon>
        <taxon>Anoplura</taxon>
        <taxon>Polyplacidae</taxon>
        <taxon>Polyplax</taxon>
    </lineage>
</organism>
<dbReference type="PANTHER" id="PTHR23293:SF9">
    <property type="entry name" value="FAD SYNTHASE"/>
    <property type="match status" value="1"/>
</dbReference>
<dbReference type="Pfam" id="PF24102">
    <property type="entry name" value="FLAD1_M"/>
    <property type="match status" value="1"/>
</dbReference>
<keyword evidence="8" id="KW-0547">Nucleotide-binding</keyword>
<name>A0AAN8NXL6_POLSC</name>
<dbReference type="AlphaFoldDB" id="A0AAN8NXL6"/>
<comment type="caution">
    <text evidence="15">The sequence shown here is derived from an EMBL/GenBank/DDBJ whole genome shotgun (WGS) entry which is preliminary data.</text>
</comment>
<evidence type="ECO:0000256" key="8">
    <source>
        <dbReference type="ARBA" id="ARBA00022741"/>
    </source>
</evidence>
<dbReference type="Pfam" id="PF01507">
    <property type="entry name" value="PAPS_reduct"/>
    <property type="match status" value="1"/>
</dbReference>
<keyword evidence="6" id="KW-0808">Transferase</keyword>
<keyword evidence="7" id="KW-0548">Nucleotidyltransferase</keyword>
<evidence type="ECO:0000256" key="9">
    <source>
        <dbReference type="ARBA" id="ARBA00022827"/>
    </source>
</evidence>
<evidence type="ECO:0000313" key="16">
    <source>
        <dbReference type="Proteomes" id="UP001372834"/>
    </source>
</evidence>
<dbReference type="InterPro" id="IPR001453">
    <property type="entry name" value="MoaB/Mog_dom"/>
</dbReference>
<keyword evidence="4" id="KW-0285">Flavoprotein</keyword>
<evidence type="ECO:0000259" key="14">
    <source>
        <dbReference type="SMART" id="SM00852"/>
    </source>
</evidence>
<evidence type="ECO:0000256" key="3">
    <source>
        <dbReference type="ARBA" id="ARBA00012393"/>
    </source>
</evidence>
<reference evidence="15 16" key="1">
    <citation type="submission" date="2023-10" db="EMBL/GenBank/DDBJ databases">
        <title>Genomes of two closely related lineages of the louse Polyplax serrata with different host specificities.</title>
        <authorList>
            <person name="Martinu J."/>
            <person name="Tarabai H."/>
            <person name="Stefka J."/>
            <person name="Hypsa V."/>
        </authorList>
    </citation>
    <scope>NUCLEOTIDE SEQUENCE [LARGE SCALE GENOMIC DNA]</scope>
    <source>
        <strain evidence="15">HR10_N</strain>
    </source>
</reference>
<accession>A0AAN8NXL6</accession>